<organism evidence="1 2">
    <name type="scientific">Bacteroides ovatus (strain ATCC 8483 / DSM 1896 / JCM 5824 / BCRC 10623 / CCUG 4943 / NCTC 11153)</name>
    <dbReference type="NCBI Taxonomy" id="411476"/>
    <lineage>
        <taxon>Bacteria</taxon>
        <taxon>Pseudomonadati</taxon>
        <taxon>Bacteroidota</taxon>
        <taxon>Bacteroidia</taxon>
        <taxon>Bacteroidales</taxon>
        <taxon>Bacteroidaceae</taxon>
        <taxon>Bacteroides</taxon>
    </lineage>
</organism>
<reference evidence="2" key="2">
    <citation type="submission" date="2007-04" db="EMBL/GenBank/DDBJ databases">
        <title>Draft genome sequence of Bacteroides ovatus (ATCC 8483).</title>
        <authorList>
            <person name="Sudarsanam P."/>
            <person name="Ley R."/>
            <person name="Guruge J."/>
            <person name="Turnbaugh P.J."/>
            <person name="Mahowald M."/>
            <person name="Liep D."/>
            <person name="Gordon J."/>
        </authorList>
    </citation>
    <scope>NUCLEOTIDE SEQUENCE [LARGE SCALE GENOMIC DNA]</scope>
    <source>
        <strain evidence="2">ATCC 8483 / DSM 1896 / JCM 5824 / BCRC 10623 / CCUG 4943 / NCTC 11153</strain>
    </source>
</reference>
<evidence type="ECO:0000313" key="2">
    <source>
        <dbReference type="Proteomes" id="UP000005475"/>
    </source>
</evidence>
<proteinExistence type="predicted"/>
<dbReference type="EMBL" id="AAXF02000051">
    <property type="protein sequence ID" value="EDO10827.1"/>
    <property type="molecule type" value="Genomic_DNA"/>
</dbReference>
<accession>A0AAN3A6I8</accession>
<evidence type="ECO:0000313" key="1">
    <source>
        <dbReference type="EMBL" id="EDO10827.1"/>
    </source>
</evidence>
<dbReference type="Proteomes" id="UP000005475">
    <property type="component" value="Unassembled WGS sequence"/>
</dbReference>
<name>A0AAN3A6I8_BACO1</name>
<comment type="caution">
    <text evidence="1">The sequence shown here is derived from an EMBL/GenBank/DDBJ whole genome shotgun (WGS) entry which is preliminary data.</text>
</comment>
<protein>
    <submittedName>
        <fullName evidence="1">Uncharacterized protein</fullName>
    </submittedName>
</protein>
<gene>
    <name evidence="1" type="ORF">BACOVA_03460</name>
</gene>
<reference evidence="1 2" key="1">
    <citation type="submission" date="2007-03" db="EMBL/GenBank/DDBJ databases">
        <authorList>
            <person name="Fulton L."/>
            <person name="Clifton S."/>
            <person name="Fulton B."/>
            <person name="Xu J."/>
            <person name="Minx P."/>
            <person name="Pepin K.H."/>
            <person name="Johnson M."/>
            <person name="Thiruvilangam P."/>
            <person name="Bhonagiri V."/>
            <person name="Nash W.E."/>
            <person name="Mardis E.R."/>
            <person name="Wilson R.K."/>
        </authorList>
    </citation>
    <scope>NUCLEOTIDE SEQUENCE [LARGE SCALE GENOMIC DNA]</scope>
    <source>
        <strain evidence="2">ATCC 8483 / DSM 1896 / JCM 5824 / BCRC 10623 / CCUG 4943 / NCTC 11153</strain>
    </source>
</reference>
<sequence length="41" mass="4615">MGFFRQESLSLPTHSNIQTAIASALYTNKYGKTKKLKLKTV</sequence>
<dbReference type="AlphaFoldDB" id="A0AAN3A6I8"/>